<gene>
    <name evidence="1" type="ORF">SDC9_91484</name>
</gene>
<sequence length="108" mass="12557">MPKQMKNEYSRVLFGGAMPSSTNYKEGNSFKHYLHCLRIQSEVVSKSTYTDTRNFQFAQLETAARILNGLHNERIKGQERDFGEICDVNEAAIHIFDKEFGFAMEQEW</sequence>
<organism evidence="1">
    <name type="scientific">bioreactor metagenome</name>
    <dbReference type="NCBI Taxonomy" id="1076179"/>
    <lineage>
        <taxon>unclassified sequences</taxon>
        <taxon>metagenomes</taxon>
        <taxon>ecological metagenomes</taxon>
    </lineage>
</organism>
<reference evidence="1" key="1">
    <citation type="submission" date="2019-08" db="EMBL/GenBank/DDBJ databases">
        <authorList>
            <person name="Kucharzyk K."/>
            <person name="Murdoch R.W."/>
            <person name="Higgins S."/>
            <person name="Loffler F."/>
        </authorList>
    </citation>
    <scope>NUCLEOTIDE SEQUENCE</scope>
</reference>
<dbReference type="AlphaFoldDB" id="A0A644ZVE5"/>
<evidence type="ECO:0000313" key="1">
    <source>
        <dbReference type="EMBL" id="MPM44802.1"/>
    </source>
</evidence>
<dbReference type="EMBL" id="VSSQ01010624">
    <property type="protein sequence ID" value="MPM44802.1"/>
    <property type="molecule type" value="Genomic_DNA"/>
</dbReference>
<name>A0A644ZVE5_9ZZZZ</name>
<proteinExistence type="predicted"/>
<protein>
    <submittedName>
        <fullName evidence="1">Uncharacterized protein</fullName>
    </submittedName>
</protein>
<comment type="caution">
    <text evidence="1">The sequence shown here is derived from an EMBL/GenBank/DDBJ whole genome shotgun (WGS) entry which is preliminary data.</text>
</comment>
<accession>A0A644ZVE5</accession>